<evidence type="ECO:0000313" key="2">
    <source>
        <dbReference type="Proteomes" id="UP000176634"/>
    </source>
</evidence>
<dbReference type="AlphaFoldDB" id="A0A1F6P980"/>
<comment type="caution">
    <text evidence="1">The sequence shown here is derived from an EMBL/GenBank/DDBJ whole genome shotgun (WGS) entry which is preliminary data.</text>
</comment>
<name>A0A1F6P980_9BACT</name>
<proteinExistence type="predicted"/>
<sequence length="119" mass="13211">MARACVVVDLQSRWPSVIAIERTHSIPPMALKILPITIAPSPNNGWWWLRDTVDPMSAKARPPTSKVQPNNMIPTMPRILAKALRILRKILKVSDRTLDFLDDASITSSCVVGVGLVSW</sequence>
<dbReference type="EMBL" id="MFRA01000005">
    <property type="protein sequence ID" value="OGH92731.1"/>
    <property type="molecule type" value="Genomic_DNA"/>
</dbReference>
<organism evidence="1 2">
    <name type="scientific">Candidatus Magasanikbacteria bacterium RIFOXYD1_FULL_40_23</name>
    <dbReference type="NCBI Taxonomy" id="1798705"/>
    <lineage>
        <taxon>Bacteria</taxon>
        <taxon>Candidatus Magasanikiibacteriota</taxon>
    </lineage>
</organism>
<dbReference type="STRING" id="1798705.A2563_03610"/>
<evidence type="ECO:0000313" key="1">
    <source>
        <dbReference type="EMBL" id="OGH92731.1"/>
    </source>
</evidence>
<reference evidence="1 2" key="1">
    <citation type="journal article" date="2016" name="Nat. Commun.">
        <title>Thousands of microbial genomes shed light on interconnected biogeochemical processes in an aquifer system.</title>
        <authorList>
            <person name="Anantharaman K."/>
            <person name="Brown C.T."/>
            <person name="Hug L.A."/>
            <person name="Sharon I."/>
            <person name="Castelle C.J."/>
            <person name="Probst A.J."/>
            <person name="Thomas B.C."/>
            <person name="Singh A."/>
            <person name="Wilkins M.J."/>
            <person name="Karaoz U."/>
            <person name="Brodie E.L."/>
            <person name="Williams K.H."/>
            <person name="Hubbard S.S."/>
            <person name="Banfield J.F."/>
        </authorList>
    </citation>
    <scope>NUCLEOTIDE SEQUENCE [LARGE SCALE GENOMIC DNA]</scope>
</reference>
<gene>
    <name evidence="1" type="ORF">A2563_03610</name>
</gene>
<dbReference type="Proteomes" id="UP000176634">
    <property type="component" value="Unassembled WGS sequence"/>
</dbReference>
<protein>
    <submittedName>
        <fullName evidence="1">Uncharacterized protein</fullName>
    </submittedName>
</protein>
<accession>A0A1F6P980</accession>